<gene>
    <name evidence="4" type="ORF">AT746_08620</name>
</gene>
<dbReference type="NCBIfam" id="NF006509">
    <property type="entry name" value="PRK08945.1"/>
    <property type="match status" value="1"/>
</dbReference>
<dbReference type="FunFam" id="3.40.50.720:FF:000084">
    <property type="entry name" value="Short-chain dehydrogenase reductase"/>
    <property type="match status" value="1"/>
</dbReference>
<evidence type="ECO:0000256" key="1">
    <source>
        <dbReference type="ARBA" id="ARBA00006484"/>
    </source>
</evidence>
<feature type="domain" description="Ketoreductase" evidence="3">
    <location>
        <begin position="14"/>
        <end position="179"/>
    </location>
</feature>
<keyword evidence="5" id="KW-1185">Reference proteome</keyword>
<dbReference type="GO" id="GO:0016491">
    <property type="term" value="F:oxidoreductase activity"/>
    <property type="evidence" value="ECO:0007669"/>
    <property type="project" value="UniProtKB-KW"/>
</dbReference>
<sequence length="247" mass="26909">MSSYQVTENALQNKVILITGAGDGIGKTAALEFARHGAEVILLGRTVKKLEAVYDQIVAEGGKEPAIVPLDLEGATPNHYQQLAQTIKEQFGQLDGLLHNAGVLGNLRPFSQIPEQEWQQVMQVNLNSEFFMTQALLPVLKLAPAASVVFTSSGVGRKGRAYWGAYAISKFATEGMMQVLADEYSGSSIRFNCINPGATRTSMRARAYPGENPMQLKTPEEIMPVYLYLMSDNSLKVNGQSLDAQPK</sequence>
<name>A0A0U3AK06_9ALTE</name>
<dbReference type="PANTHER" id="PTHR42901:SF1">
    <property type="entry name" value="ALCOHOL DEHYDROGENASE"/>
    <property type="match status" value="1"/>
</dbReference>
<accession>A0A0U3AK06</accession>
<organism evidence="4 5">
    <name type="scientific">Lacimicrobium alkaliphilum</name>
    <dbReference type="NCBI Taxonomy" id="1526571"/>
    <lineage>
        <taxon>Bacteria</taxon>
        <taxon>Pseudomonadati</taxon>
        <taxon>Pseudomonadota</taxon>
        <taxon>Gammaproteobacteria</taxon>
        <taxon>Alteromonadales</taxon>
        <taxon>Alteromonadaceae</taxon>
        <taxon>Lacimicrobium</taxon>
    </lineage>
</organism>
<dbReference type="InterPro" id="IPR002347">
    <property type="entry name" value="SDR_fam"/>
</dbReference>
<reference evidence="4 5" key="1">
    <citation type="submission" date="2015-12" db="EMBL/GenBank/DDBJ databases">
        <title>Complete genome of Lacimicrobium alkaliphilum KCTC 32984.</title>
        <authorList>
            <person name="Kim S.-G."/>
            <person name="Lee Y.-J."/>
        </authorList>
    </citation>
    <scope>NUCLEOTIDE SEQUENCE [LARGE SCALE GENOMIC DNA]</scope>
    <source>
        <strain evidence="4 5">YelD216</strain>
    </source>
</reference>
<evidence type="ECO:0000313" key="5">
    <source>
        <dbReference type="Proteomes" id="UP000068447"/>
    </source>
</evidence>
<keyword evidence="2" id="KW-0560">Oxidoreductase</keyword>
<protein>
    <submittedName>
        <fullName evidence="4">NAD(P)-dependent oxidoreductase</fullName>
    </submittedName>
</protein>
<dbReference type="Proteomes" id="UP000068447">
    <property type="component" value="Chromosome"/>
</dbReference>
<dbReference type="RefSeq" id="WP_062479195.1">
    <property type="nucleotide sequence ID" value="NZ_CP013650.1"/>
</dbReference>
<dbReference type="EMBL" id="CP013650">
    <property type="protein sequence ID" value="ALS98306.1"/>
    <property type="molecule type" value="Genomic_DNA"/>
</dbReference>
<dbReference type="Gene3D" id="3.40.50.720">
    <property type="entry name" value="NAD(P)-binding Rossmann-like Domain"/>
    <property type="match status" value="1"/>
</dbReference>
<dbReference type="InterPro" id="IPR057326">
    <property type="entry name" value="KR_dom"/>
</dbReference>
<dbReference type="SUPFAM" id="SSF51735">
    <property type="entry name" value="NAD(P)-binding Rossmann-fold domains"/>
    <property type="match status" value="1"/>
</dbReference>
<evidence type="ECO:0000259" key="3">
    <source>
        <dbReference type="SMART" id="SM00822"/>
    </source>
</evidence>
<dbReference type="PROSITE" id="PS00061">
    <property type="entry name" value="ADH_SHORT"/>
    <property type="match status" value="1"/>
</dbReference>
<dbReference type="OrthoDB" id="9790785at2"/>
<evidence type="ECO:0000313" key="4">
    <source>
        <dbReference type="EMBL" id="ALS98306.1"/>
    </source>
</evidence>
<dbReference type="PANTHER" id="PTHR42901">
    <property type="entry name" value="ALCOHOL DEHYDROGENASE"/>
    <property type="match status" value="1"/>
</dbReference>
<evidence type="ECO:0000256" key="2">
    <source>
        <dbReference type="ARBA" id="ARBA00023002"/>
    </source>
</evidence>
<dbReference type="PRINTS" id="PR00081">
    <property type="entry name" value="GDHRDH"/>
</dbReference>
<dbReference type="InterPro" id="IPR036291">
    <property type="entry name" value="NAD(P)-bd_dom_sf"/>
</dbReference>
<dbReference type="Pfam" id="PF00106">
    <property type="entry name" value="adh_short"/>
    <property type="match status" value="1"/>
</dbReference>
<proteinExistence type="inferred from homology"/>
<dbReference type="InterPro" id="IPR020904">
    <property type="entry name" value="Sc_DH/Rdtase_CS"/>
</dbReference>
<dbReference type="AlphaFoldDB" id="A0A0U3AK06"/>
<dbReference type="KEGG" id="lal:AT746_08620"/>
<dbReference type="SMART" id="SM00822">
    <property type="entry name" value="PKS_KR"/>
    <property type="match status" value="1"/>
</dbReference>
<dbReference type="STRING" id="1526571.AT746_08620"/>
<comment type="similarity">
    <text evidence="1">Belongs to the short-chain dehydrogenases/reductases (SDR) family.</text>
</comment>